<dbReference type="CDD" id="cd04301">
    <property type="entry name" value="NAT_SF"/>
    <property type="match status" value="1"/>
</dbReference>
<dbReference type="Gene3D" id="3.30.1050.10">
    <property type="entry name" value="SCP2 sterol-binding domain"/>
    <property type="match status" value="1"/>
</dbReference>
<dbReference type="InterPro" id="IPR016181">
    <property type="entry name" value="Acyl_CoA_acyltransferase"/>
</dbReference>
<accession>A0ABT1S463</accession>
<dbReference type="InterPro" id="IPR051554">
    <property type="entry name" value="Acetyltransferase_Eis"/>
</dbReference>
<dbReference type="InterPro" id="IPR025559">
    <property type="entry name" value="Eis_dom"/>
</dbReference>
<dbReference type="EMBL" id="JANFZH010000067">
    <property type="protein sequence ID" value="MCQ4841713.1"/>
    <property type="molecule type" value="Genomic_DNA"/>
</dbReference>
<dbReference type="Proteomes" id="UP001524473">
    <property type="component" value="Unassembled WGS sequence"/>
</dbReference>
<dbReference type="InterPro" id="IPR036527">
    <property type="entry name" value="SCP2_sterol-bd_dom_sf"/>
</dbReference>
<keyword evidence="2" id="KW-0808">Transferase</keyword>
<dbReference type="Pfam" id="PF13530">
    <property type="entry name" value="SCP2_2"/>
    <property type="match status" value="1"/>
</dbReference>
<dbReference type="SUPFAM" id="SSF55729">
    <property type="entry name" value="Acyl-CoA N-acyltransferases (Nat)"/>
    <property type="match status" value="1"/>
</dbReference>
<evidence type="ECO:0000313" key="2">
    <source>
        <dbReference type="EMBL" id="MCQ4841713.1"/>
    </source>
</evidence>
<organism evidence="2 3">
    <name type="scientific">Neglectibacter timonensis</name>
    <dbReference type="NCBI Taxonomy" id="1776382"/>
    <lineage>
        <taxon>Bacteria</taxon>
        <taxon>Bacillati</taxon>
        <taxon>Bacillota</taxon>
        <taxon>Clostridia</taxon>
        <taxon>Eubacteriales</taxon>
        <taxon>Oscillospiraceae</taxon>
        <taxon>Neglectibacter</taxon>
    </lineage>
</organism>
<gene>
    <name evidence="2" type="ORF">NE695_17520</name>
</gene>
<dbReference type="EC" id="2.3.1.-" evidence="2"/>
<dbReference type="PANTHER" id="PTHR37817">
    <property type="entry name" value="N-ACETYLTRANSFERASE EIS"/>
    <property type="match status" value="1"/>
</dbReference>
<protein>
    <submittedName>
        <fullName evidence="2">GNAT family N-acetyltransferase</fullName>
        <ecNumber evidence="2">2.3.1.-</ecNumber>
    </submittedName>
</protein>
<keyword evidence="2" id="KW-0012">Acyltransferase</keyword>
<evidence type="ECO:0000259" key="1">
    <source>
        <dbReference type="PROSITE" id="PS51186"/>
    </source>
</evidence>
<name>A0ABT1S463_9FIRM</name>
<reference evidence="2 3" key="1">
    <citation type="submission" date="2022-06" db="EMBL/GenBank/DDBJ databases">
        <title>Isolation of gut microbiota from human fecal samples.</title>
        <authorList>
            <person name="Pamer E.G."/>
            <person name="Barat B."/>
            <person name="Waligurski E."/>
            <person name="Medina S."/>
            <person name="Paddock L."/>
            <person name="Mostad J."/>
        </authorList>
    </citation>
    <scope>NUCLEOTIDE SEQUENCE [LARGE SCALE GENOMIC DNA]</scope>
    <source>
        <strain evidence="2 3">DFI.9.73</strain>
    </source>
</reference>
<feature type="domain" description="N-acetyltransferase" evidence="1">
    <location>
        <begin position="1"/>
        <end position="147"/>
    </location>
</feature>
<dbReference type="Pfam" id="PF13527">
    <property type="entry name" value="Acetyltransf_9"/>
    <property type="match status" value="1"/>
</dbReference>
<dbReference type="GO" id="GO:0016746">
    <property type="term" value="F:acyltransferase activity"/>
    <property type="evidence" value="ECO:0007669"/>
    <property type="project" value="UniProtKB-KW"/>
</dbReference>
<evidence type="ECO:0000313" key="3">
    <source>
        <dbReference type="Proteomes" id="UP001524473"/>
    </source>
</evidence>
<dbReference type="RefSeq" id="WP_256192422.1">
    <property type="nucleotide sequence ID" value="NZ_CAJKKG010000030.1"/>
</dbReference>
<dbReference type="InterPro" id="IPR000182">
    <property type="entry name" value="GNAT_dom"/>
</dbReference>
<keyword evidence="3" id="KW-1185">Reference proteome</keyword>
<proteinExistence type="predicted"/>
<dbReference type="Gene3D" id="3.40.630.30">
    <property type="match status" value="2"/>
</dbReference>
<dbReference type="SUPFAM" id="SSF55718">
    <property type="entry name" value="SCP-like"/>
    <property type="match status" value="1"/>
</dbReference>
<dbReference type="PROSITE" id="PS51186">
    <property type="entry name" value="GNAT"/>
    <property type="match status" value="1"/>
</dbReference>
<comment type="caution">
    <text evidence="2">The sequence shown here is derived from an EMBL/GenBank/DDBJ whole genome shotgun (WGS) entry which is preliminary data.</text>
</comment>
<dbReference type="PANTHER" id="PTHR37817:SF1">
    <property type="entry name" value="N-ACETYLTRANSFERASE EIS"/>
    <property type="match status" value="1"/>
</dbReference>
<sequence>MQVRKLEHQELFDAHRIMAVAFEGEFDPEKERESLKNKKEPEHPGQTWGAFEEGALLGCFDLTSFPVRFDGHHVQMGGVGGVSTLPPYRRKGVIRACMQSAFQSMYQEGCAFSFLYPFSTAYYRQFGFENGAACQTWTLPILSLKLPYTGGTIEQLFPGDDLSPLLEIYNSYYKNFNLSVLRNGYDASLEKENWLNQKRYLYLWRDESGVPRSFLLASRDGEILDCTTDFARKNGLLFTDARSLQALLHFVYGAFSSHYKSIRFTAPSCLRLQSLIPEMAQAECRWFTNGMVRAVHVEKVLSLCSCRGEGALRIEISDPLLEENCGVWKLSFAPGRENLVEKTAEAPDLSLTIGDFSTLICGIRSAEELPWMPAATVCNSSAPLDRVFRAKPCHVLDLF</sequence>